<organism evidence="6 7">
    <name type="scientific">Lactiplantibacillus xiangfangensis</name>
    <dbReference type="NCBI Taxonomy" id="942150"/>
    <lineage>
        <taxon>Bacteria</taxon>
        <taxon>Bacillati</taxon>
        <taxon>Bacillota</taxon>
        <taxon>Bacilli</taxon>
        <taxon>Lactobacillales</taxon>
        <taxon>Lactobacillaceae</taxon>
        <taxon>Lactiplantibacillus</taxon>
    </lineage>
</organism>
<comment type="caution">
    <text evidence="6">The sequence shown here is derived from an EMBL/GenBank/DDBJ whole genome shotgun (WGS) entry which is preliminary data.</text>
</comment>
<evidence type="ECO:0000256" key="1">
    <source>
        <dbReference type="ARBA" id="ARBA00004141"/>
    </source>
</evidence>
<dbReference type="OrthoDB" id="92887at2"/>
<evidence type="ECO:0000313" key="7">
    <source>
        <dbReference type="Proteomes" id="UP000051783"/>
    </source>
</evidence>
<evidence type="ECO:0000256" key="5">
    <source>
        <dbReference type="SAM" id="Phobius"/>
    </source>
</evidence>
<feature type="transmembrane region" description="Helical" evidence="5">
    <location>
        <begin position="199"/>
        <end position="218"/>
    </location>
</feature>
<dbReference type="Proteomes" id="UP000051783">
    <property type="component" value="Unassembled WGS sequence"/>
</dbReference>
<keyword evidence="2 5" id="KW-0812">Transmembrane</keyword>
<dbReference type="InterPro" id="IPR003339">
    <property type="entry name" value="ABC/ECF_trnsptr_transmembrane"/>
</dbReference>
<evidence type="ECO:0000256" key="2">
    <source>
        <dbReference type="ARBA" id="ARBA00022692"/>
    </source>
</evidence>
<keyword evidence="4 5" id="KW-0472">Membrane</keyword>
<name>A0A0R2MAP8_9LACO</name>
<evidence type="ECO:0000313" key="6">
    <source>
        <dbReference type="EMBL" id="KRO10863.1"/>
    </source>
</evidence>
<dbReference type="Pfam" id="PF02361">
    <property type="entry name" value="CbiQ"/>
    <property type="match status" value="1"/>
</dbReference>
<gene>
    <name evidence="6" type="ORF">IV64_GL002553</name>
</gene>
<feature type="transmembrane region" description="Helical" evidence="5">
    <location>
        <begin position="84"/>
        <end position="104"/>
    </location>
</feature>
<protein>
    <submittedName>
        <fullName evidence="6">Abc superfamily atp binding cassette transporter, permease protein</fullName>
    </submittedName>
</protein>
<dbReference type="EMBL" id="JQCL01000057">
    <property type="protein sequence ID" value="KRO10863.1"/>
    <property type="molecule type" value="Genomic_DNA"/>
</dbReference>
<dbReference type="CDD" id="cd16914">
    <property type="entry name" value="EcfT"/>
    <property type="match status" value="1"/>
</dbReference>
<reference evidence="6 7" key="1">
    <citation type="journal article" date="2015" name="Genome Announc.">
        <title>Expanding the biotechnology potential of lactobacilli through comparative genomics of 213 strains and associated genera.</title>
        <authorList>
            <person name="Sun Z."/>
            <person name="Harris H.M."/>
            <person name="McCann A."/>
            <person name="Guo C."/>
            <person name="Argimon S."/>
            <person name="Zhang W."/>
            <person name="Yang X."/>
            <person name="Jeffery I.B."/>
            <person name="Cooney J.C."/>
            <person name="Kagawa T.F."/>
            <person name="Liu W."/>
            <person name="Song Y."/>
            <person name="Salvetti E."/>
            <person name="Wrobel A."/>
            <person name="Rasinkangas P."/>
            <person name="Parkhill J."/>
            <person name="Rea M.C."/>
            <person name="O'Sullivan O."/>
            <person name="Ritari J."/>
            <person name="Douillard F.P."/>
            <person name="Paul Ross R."/>
            <person name="Yang R."/>
            <person name="Briner A.E."/>
            <person name="Felis G.E."/>
            <person name="de Vos W.M."/>
            <person name="Barrangou R."/>
            <person name="Klaenhammer T.R."/>
            <person name="Caufield P.W."/>
            <person name="Cui Y."/>
            <person name="Zhang H."/>
            <person name="O'Toole P.W."/>
        </authorList>
    </citation>
    <scope>NUCLEOTIDE SEQUENCE [LARGE SCALE GENOMIC DNA]</scope>
    <source>
        <strain evidence="6 7">LMG 26013</strain>
    </source>
</reference>
<proteinExistence type="predicted"/>
<keyword evidence="3 5" id="KW-1133">Transmembrane helix</keyword>
<accession>A0A0R2MAP8</accession>
<evidence type="ECO:0000256" key="4">
    <source>
        <dbReference type="ARBA" id="ARBA00023136"/>
    </source>
</evidence>
<comment type="subcellular location">
    <subcellularLocation>
        <location evidence="1">Membrane</location>
        <topology evidence="1">Multi-pass membrane protein</topology>
    </subcellularLocation>
</comment>
<keyword evidence="7" id="KW-1185">Reference proteome</keyword>
<sequence length="219" mass="24536">MNPSLKLLLLLIVALEISFTNIVSLNVALVVLSIIYLLACRVKLRTLLWLLIVPLIPAIGLWSTQYINGTGQKELMAWVLFTRIYAFVFTGATLTLTTDVLALADSLEQNCHLPSKFAYGVLAAYNLAPKIKHEVQVIRAAGLMRGQTLSFWSPQLYFKAILIAINWSQNLAQAMSSHGFVEDAPRTHYRQIQIRTSDWVILIGGVLLLQVGVFVMPWR</sequence>
<dbReference type="PATRIC" id="fig|942150.3.peg.2661"/>
<dbReference type="STRING" id="942150.IV64_GL002553"/>
<feature type="transmembrane region" description="Helical" evidence="5">
    <location>
        <begin position="6"/>
        <end position="39"/>
    </location>
</feature>
<evidence type="ECO:0000256" key="3">
    <source>
        <dbReference type="ARBA" id="ARBA00022989"/>
    </source>
</evidence>
<feature type="transmembrane region" description="Helical" evidence="5">
    <location>
        <begin position="46"/>
        <end position="64"/>
    </location>
</feature>
<dbReference type="AlphaFoldDB" id="A0A0R2MAP8"/>
<dbReference type="GO" id="GO:0005886">
    <property type="term" value="C:plasma membrane"/>
    <property type="evidence" value="ECO:0007669"/>
    <property type="project" value="UniProtKB-ARBA"/>
</dbReference>
<dbReference type="RefSeq" id="WP_057706252.1">
    <property type="nucleotide sequence ID" value="NZ_JQCL01000057.1"/>
</dbReference>